<accession>A0A8D1UGM6</accession>
<evidence type="ECO:0008006" key="3">
    <source>
        <dbReference type="Google" id="ProtNLM"/>
    </source>
</evidence>
<reference evidence="1" key="1">
    <citation type="submission" date="2025-08" db="UniProtKB">
        <authorList>
            <consortium name="Ensembl"/>
        </authorList>
    </citation>
    <scope>IDENTIFICATION</scope>
</reference>
<evidence type="ECO:0000313" key="1">
    <source>
        <dbReference type="Ensembl" id="ENSSSCP00060002892.1"/>
    </source>
</evidence>
<dbReference type="AlphaFoldDB" id="A0A8D1UGM6"/>
<proteinExistence type="predicted"/>
<sequence>MTRKDTCTPMFTTALFAIAKTWKQPKCPSTEEWIKKMWYVYTMEYDSAIKRNEIPAFSATWMDLETIMRSEVSQTLRHQHQMLSLTCGI</sequence>
<protein>
    <recommendedName>
        <fullName evidence="3">DUF1725 domain-containing protein</fullName>
    </recommendedName>
</protein>
<evidence type="ECO:0000313" key="2">
    <source>
        <dbReference type="Proteomes" id="UP000694723"/>
    </source>
</evidence>
<dbReference type="Ensembl" id="ENSSSCT00060008018.1">
    <property type="protein sequence ID" value="ENSSSCP00060002892.1"/>
    <property type="gene ID" value="ENSSSCG00060006328.1"/>
</dbReference>
<organism evidence="1 2">
    <name type="scientific">Sus scrofa</name>
    <name type="common">Pig</name>
    <dbReference type="NCBI Taxonomy" id="9823"/>
    <lineage>
        <taxon>Eukaryota</taxon>
        <taxon>Metazoa</taxon>
        <taxon>Chordata</taxon>
        <taxon>Craniata</taxon>
        <taxon>Vertebrata</taxon>
        <taxon>Euteleostomi</taxon>
        <taxon>Mammalia</taxon>
        <taxon>Eutheria</taxon>
        <taxon>Laurasiatheria</taxon>
        <taxon>Artiodactyla</taxon>
        <taxon>Suina</taxon>
        <taxon>Suidae</taxon>
        <taxon>Sus</taxon>
    </lineage>
</organism>
<dbReference type="Proteomes" id="UP000694723">
    <property type="component" value="Unplaced"/>
</dbReference>
<name>A0A8D1UGM6_PIG</name>